<evidence type="ECO:0000256" key="12">
    <source>
        <dbReference type="PIRSR" id="PIRSR601286-50"/>
    </source>
</evidence>
<evidence type="ECO:0000313" key="17">
    <source>
        <dbReference type="EMBL" id="KAJ8025866.1"/>
    </source>
</evidence>
<keyword evidence="8" id="KW-1015">Disulfide bond</keyword>
<dbReference type="InterPro" id="IPR035394">
    <property type="entry name" value="Glyco_hydro_59_dom"/>
</dbReference>
<dbReference type="GO" id="GO:0005764">
    <property type="term" value="C:lysosome"/>
    <property type="evidence" value="ECO:0007669"/>
    <property type="project" value="TreeGrafter"/>
</dbReference>
<gene>
    <name evidence="17" type="ORF">HOLleu_33542</name>
</gene>
<dbReference type="InterPro" id="IPR017853">
    <property type="entry name" value="GH"/>
</dbReference>
<dbReference type="InterPro" id="IPR049161">
    <property type="entry name" value="GH59_cat"/>
</dbReference>
<dbReference type="PRINTS" id="PR00850">
    <property type="entry name" value="GLHYDRLASE59"/>
</dbReference>
<organism evidence="17 18">
    <name type="scientific">Holothuria leucospilota</name>
    <name type="common">Black long sea cucumber</name>
    <name type="synonym">Mertensiothuria leucospilota</name>
    <dbReference type="NCBI Taxonomy" id="206669"/>
    <lineage>
        <taxon>Eukaryota</taxon>
        <taxon>Metazoa</taxon>
        <taxon>Echinodermata</taxon>
        <taxon>Eleutherozoa</taxon>
        <taxon>Echinozoa</taxon>
        <taxon>Holothuroidea</taxon>
        <taxon>Aspidochirotacea</taxon>
        <taxon>Aspidochirotida</taxon>
        <taxon>Holothuriidae</taxon>
        <taxon>Holothuria</taxon>
    </lineage>
</organism>
<dbReference type="GO" id="GO:0004336">
    <property type="term" value="F:galactosylceramidase activity"/>
    <property type="evidence" value="ECO:0007669"/>
    <property type="project" value="UniProtKB-EC"/>
</dbReference>
<evidence type="ECO:0000256" key="3">
    <source>
        <dbReference type="ARBA" id="ARBA00022729"/>
    </source>
</evidence>
<dbReference type="InterPro" id="IPR049162">
    <property type="entry name" value="GH59_C"/>
</dbReference>
<evidence type="ECO:0000256" key="5">
    <source>
        <dbReference type="ARBA" id="ARBA00022919"/>
    </source>
</evidence>
<evidence type="ECO:0000256" key="2">
    <source>
        <dbReference type="ARBA" id="ARBA00012657"/>
    </source>
</evidence>
<keyword evidence="9" id="KW-0325">Glycoprotein</keyword>
<dbReference type="OrthoDB" id="440760at2759"/>
<protein>
    <recommendedName>
        <fullName evidence="2">galactosylceramidase</fullName>
        <ecNumber evidence="2">3.2.1.46</ecNumber>
    </recommendedName>
    <alternativeName>
        <fullName evidence="11">Galactosylceramidase</fullName>
    </alternativeName>
</protein>
<evidence type="ECO:0000256" key="11">
    <source>
        <dbReference type="ARBA" id="ARBA00033098"/>
    </source>
</evidence>
<evidence type="ECO:0000313" key="18">
    <source>
        <dbReference type="Proteomes" id="UP001152320"/>
    </source>
</evidence>
<dbReference type="AlphaFoldDB" id="A0A9Q1BFI2"/>
<dbReference type="Gene3D" id="3.20.20.70">
    <property type="entry name" value="Aldolase class I"/>
    <property type="match status" value="1"/>
</dbReference>
<evidence type="ECO:0000256" key="1">
    <source>
        <dbReference type="ARBA" id="ARBA00005637"/>
    </source>
</evidence>
<feature type="signal peptide" evidence="13">
    <location>
        <begin position="1"/>
        <end position="30"/>
    </location>
</feature>
<dbReference type="PANTHER" id="PTHR15172:SF1">
    <property type="entry name" value="GALACTOCEREBROSIDASE"/>
    <property type="match status" value="1"/>
</dbReference>
<dbReference type="Pfam" id="PF02057">
    <property type="entry name" value="Glyco_hydro_59"/>
    <property type="match status" value="1"/>
</dbReference>
<dbReference type="InterPro" id="IPR001286">
    <property type="entry name" value="Glyco_hydro_59"/>
</dbReference>
<dbReference type="Proteomes" id="UP001152320">
    <property type="component" value="Chromosome 17"/>
</dbReference>
<keyword evidence="7" id="KW-0443">Lipid metabolism</keyword>
<keyword evidence="3 13" id="KW-0732">Signal</keyword>
<feature type="domain" description="Glycosyl hydrolase family 59 catalytic" evidence="14">
    <location>
        <begin position="44"/>
        <end position="337"/>
    </location>
</feature>
<reference evidence="17" key="1">
    <citation type="submission" date="2021-10" db="EMBL/GenBank/DDBJ databases">
        <title>Tropical sea cucumber genome reveals ecological adaptation and Cuvierian tubules defense mechanism.</title>
        <authorList>
            <person name="Chen T."/>
        </authorList>
    </citation>
    <scope>NUCLEOTIDE SEQUENCE</scope>
    <source>
        <strain evidence="17">Nanhai2018</strain>
        <tissue evidence="17">Muscle</tissue>
    </source>
</reference>
<dbReference type="Pfam" id="PF21708">
    <property type="entry name" value="Glyco_hydro_59_C"/>
    <property type="match status" value="1"/>
</dbReference>
<feature type="active site" description="Nucleophile" evidence="12">
    <location>
        <position position="262"/>
    </location>
</feature>
<evidence type="ECO:0000259" key="16">
    <source>
        <dbReference type="Pfam" id="PF21708"/>
    </source>
</evidence>
<keyword evidence="18" id="KW-1185">Reference proteome</keyword>
<evidence type="ECO:0000256" key="8">
    <source>
        <dbReference type="ARBA" id="ARBA00023157"/>
    </source>
</evidence>
<dbReference type="EMBL" id="JAIZAY010000017">
    <property type="protein sequence ID" value="KAJ8025866.1"/>
    <property type="molecule type" value="Genomic_DNA"/>
</dbReference>
<evidence type="ECO:0000256" key="13">
    <source>
        <dbReference type="SAM" id="SignalP"/>
    </source>
</evidence>
<accession>A0A9Q1BFI2</accession>
<evidence type="ECO:0000256" key="7">
    <source>
        <dbReference type="ARBA" id="ARBA00023098"/>
    </source>
</evidence>
<dbReference type="GO" id="GO:0006683">
    <property type="term" value="P:galactosylceramide catabolic process"/>
    <property type="evidence" value="ECO:0007669"/>
    <property type="project" value="InterPro"/>
</dbReference>
<dbReference type="EC" id="3.2.1.46" evidence="2"/>
<evidence type="ECO:0000256" key="6">
    <source>
        <dbReference type="ARBA" id="ARBA00022963"/>
    </source>
</evidence>
<dbReference type="GO" id="GO:0016020">
    <property type="term" value="C:membrane"/>
    <property type="evidence" value="ECO:0007669"/>
    <property type="project" value="GOC"/>
</dbReference>
<keyword evidence="6" id="KW-0442">Lipid degradation</keyword>
<keyword evidence="5" id="KW-0746">Sphingolipid metabolism</keyword>
<feature type="active site" description="Proton donor/acceptor" evidence="12">
    <location>
        <position position="187"/>
    </location>
</feature>
<dbReference type="Gene3D" id="3.20.20.80">
    <property type="entry name" value="Glycosidases"/>
    <property type="match status" value="1"/>
</dbReference>
<evidence type="ECO:0000256" key="4">
    <source>
        <dbReference type="ARBA" id="ARBA00022801"/>
    </source>
</evidence>
<keyword evidence="10" id="KW-0326">Glycosidase</keyword>
<dbReference type="PANTHER" id="PTHR15172">
    <property type="entry name" value="GALACTOCEREBROSIDASE"/>
    <property type="match status" value="1"/>
</dbReference>
<dbReference type="FunFam" id="3.20.20.70:FF:000091">
    <property type="entry name" value="galactocerebrosidase precursor"/>
    <property type="match status" value="1"/>
</dbReference>
<dbReference type="Pfam" id="PF17387">
    <property type="entry name" value="Glyco_hydro_59M"/>
    <property type="match status" value="1"/>
</dbReference>
<evidence type="ECO:0000259" key="14">
    <source>
        <dbReference type="Pfam" id="PF02057"/>
    </source>
</evidence>
<feature type="chain" id="PRO_5040475960" description="galactosylceramidase" evidence="13">
    <location>
        <begin position="31"/>
        <end position="686"/>
    </location>
</feature>
<dbReference type="Gene3D" id="2.60.120.560">
    <property type="entry name" value="Exo-inulinase, domain 1"/>
    <property type="match status" value="1"/>
</dbReference>
<dbReference type="InterPro" id="IPR013785">
    <property type="entry name" value="Aldolase_TIM"/>
</dbReference>
<evidence type="ECO:0000256" key="9">
    <source>
        <dbReference type="ARBA" id="ARBA00023180"/>
    </source>
</evidence>
<proteinExistence type="inferred from homology"/>
<keyword evidence="4" id="KW-0378">Hydrolase</keyword>
<name>A0A9Q1BFI2_HOLLE</name>
<sequence length="686" mass="75668">MGCNGIQLKWCQEILFTFLLSVCLLQHVNCDYRLDDSSGLGRRFDGIGGISGGGATSRLLVDYDTQYQQQILDYLFLPNFGASLHIFKVEIGGDAQSTDGTESSHMHSQSDENYQRGYEWYLMKEVKKRNPNIKLYGLPWGWPGWIGNGTMNPFENPKVTVDYTMKWIAGARKYHNLTIDYIGIWNEKAYSIDYIKELRKSLDENGFQNVEIVAADGKFEIVSDVLKDKDLADAISILGFHYPGTITTEDCWKTNKTLWSSEDYSTFNDNVGAGCWARILNQNYVNGNMTSTISWNVIASYYDNLPYFRDGLMTAIEPWSGHYVVESPIWITAHTTQFTQPGWTYLQHGSGVGHLDGGGSYVSLTDGQDLTIIIETMSHKHSECIRPPLAPYKVVNQTAQFTLEGSFAKVTKLYVWYSKLGFSGADSTLFVQKPSFVVMGGSFKVNLGIDEVYTLTTKKIGRKGSYPASPPSASFPVPFFDHFESYNLYSEAFGFADQAGVFEIRDSGDSSHGKVMQQVTTEPPVRWCNEAALPITYIGNQSWSEVVFSIDASVGSSSGGALIAARVVNGGCRTHNTGGLFFFIYANGSFSVTSNLLQLDSLASGQASVSPNKWFNVRLNITASSASGEIDGQTVFLLKSIPAIVPSNGFIAVGAADFSSRSPMMFDNFILTSASPLISKLGVTDT</sequence>
<dbReference type="FunFam" id="3.20.20.80:FF:000026">
    <property type="entry name" value="galactocerebrosidase precursor"/>
    <property type="match status" value="1"/>
</dbReference>
<feature type="domain" description="Glycosyl hydrolase family 59 central" evidence="15">
    <location>
        <begin position="347"/>
        <end position="461"/>
    </location>
</feature>
<comment type="caution">
    <text evidence="17">The sequence shown here is derived from an EMBL/GenBank/DDBJ whole genome shotgun (WGS) entry which is preliminary data.</text>
</comment>
<comment type="similarity">
    <text evidence="1">Belongs to the glycosyl hydrolase 59 family.</text>
</comment>
<dbReference type="SUPFAM" id="SSF51445">
    <property type="entry name" value="(Trans)glycosidases"/>
    <property type="match status" value="1"/>
</dbReference>
<feature type="domain" description="Glycosyl hydrolase family 59 C-terminal lectin" evidence="16">
    <location>
        <begin position="497"/>
        <end position="671"/>
    </location>
</feature>
<evidence type="ECO:0000259" key="15">
    <source>
        <dbReference type="Pfam" id="PF17387"/>
    </source>
</evidence>
<evidence type="ECO:0000256" key="10">
    <source>
        <dbReference type="ARBA" id="ARBA00023295"/>
    </source>
</evidence>